<protein>
    <submittedName>
        <fullName evidence="1">Uncharacterized protein</fullName>
    </submittedName>
</protein>
<proteinExistence type="predicted"/>
<dbReference type="Proteomes" id="UP001241377">
    <property type="component" value="Unassembled WGS sequence"/>
</dbReference>
<keyword evidence="2" id="KW-1185">Reference proteome</keyword>
<sequence>MYTTGLSKHKVKVADIVRTMISYVDNIDIKEHTKHVERKRKAIETHSSAEGSPVVAAVRSLVDKLRSEPSFYRTLVHDQSSEKTPICVSNNVIHRISLFTRSSEQYLFPESSENKNKHIINGNQLLEWWIGILDGIAVQRKWQCYVTIPGSDSESMKKYISKVNGSWTLGSIFDKNENSPAIYTIPLLPDDPKGRFLEHLVVEGRHKTVSTKDFWEELGFRQEFRIGNVVGILGCELSLDTKQGSNKLPKPVKRAQYRQVIKAIKRADFSDSEDVRSLVEREIPNLIGDVYEDVIGTQDTKHPKIEKRLAPVVNNITGLVKRKKQ</sequence>
<name>A0ACC2WNB8_9TREE</name>
<comment type="caution">
    <text evidence="1">The sequence shown here is derived from an EMBL/GenBank/DDBJ whole genome shotgun (WGS) entry which is preliminary data.</text>
</comment>
<evidence type="ECO:0000313" key="2">
    <source>
        <dbReference type="Proteomes" id="UP001241377"/>
    </source>
</evidence>
<gene>
    <name evidence="1" type="ORF">QFC19_000520</name>
</gene>
<dbReference type="EMBL" id="JASBWR010000003">
    <property type="protein sequence ID" value="KAJ9112963.1"/>
    <property type="molecule type" value="Genomic_DNA"/>
</dbReference>
<reference evidence="1" key="1">
    <citation type="submission" date="2023-04" db="EMBL/GenBank/DDBJ databases">
        <title>Draft Genome sequencing of Naganishia species isolated from polar environments using Oxford Nanopore Technology.</title>
        <authorList>
            <person name="Leo P."/>
            <person name="Venkateswaran K."/>
        </authorList>
    </citation>
    <scope>NUCLEOTIDE SEQUENCE</scope>
    <source>
        <strain evidence="1">MNA-CCFEE 5261</strain>
    </source>
</reference>
<evidence type="ECO:0000313" key="1">
    <source>
        <dbReference type="EMBL" id="KAJ9112963.1"/>
    </source>
</evidence>
<organism evidence="1 2">
    <name type="scientific">Naganishia cerealis</name>
    <dbReference type="NCBI Taxonomy" id="610337"/>
    <lineage>
        <taxon>Eukaryota</taxon>
        <taxon>Fungi</taxon>
        <taxon>Dikarya</taxon>
        <taxon>Basidiomycota</taxon>
        <taxon>Agaricomycotina</taxon>
        <taxon>Tremellomycetes</taxon>
        <taxon>Filobasidiales</taxon>
        <taxon>Filobasidiaceae</taxon>
        <taxon>Naganishia</taxon>
    </lineage>
</organism>
<accession>A0ACC2WNB8</accession>